<organism evidence="1 2">
    <name type="scientific">Artomyces pyxidatus</name>
    <dbReference type="NCBI Taxonomy" id="48021"/>
    <lineage>
        <taxon>Eukaryota</taxon>
        <taxon>Fungi</taxon>
        <taxon>Dikarya</taxon>
        <taxon>Basidiomycota</taxon>
        <taxon>Agaricomycotina</taxon>
        <taxon>Agaricomycetes</taxon>
        <taxon>Russulales</taxon>
        <taxon>Auriscalpiaceae</taxon>
        <taxon>Artomyces</taxon>
    </lineage>
</organism>
<name>A0ACB8SWY8_9AGAM</name>
<keyword evidence="2" id="KW-1185">Reference proteome</keyword>
<accession>A0ACB8SWY8</accession>
<dbReference type="Proteomes" id="UP000814140">
    <property type="component" value="Unassembled WGS sequence"/>
</dbReference>
<sequence>MSTDPSSPSLLLVLGIVVLVGSIFFIRRIGRDGQLPYPPGPRGSILVGNAYQMPGTEPWKTYSDWGGKYGALTFVTIFNSPMVVINSAAAITDLLEKRSTIYGTRPQMYMLNELMGCKYSVFNVASEHPRFRAYRKMLQKELNSKAVASYKDMMQTEVHLLLRKLQSRPEKFMTLIQLNAAAIAMKFIYGYTVDYDHDSFMKTIEDVAVANRDASGLWLCDYYPILRLMPSWLPGGSFKRKGHSFKTELDKLNDIPHDWVKEQMANNRSTSCFSSRQLSARSLDKEEEDIVKFVSTGLYAGAQDTVATVITTFVLIMSLYPDVQRRAQAEVDAVVGRDRLPNVGDFVKGEMKYIEALIKETLRWAPPVPLAVSHLATADDAYGGYHIPKGTVMVPNIWGLMHDPAEFPDPFTFNPERHLLSTATSATNTQKKLPLDPYDFVFGFGRRACPGATFGRTLLFLTMTSILSTFDISKARDEDGNEIEPRIEFDSGVVSHLLPFDCQIKPRQDAIHLIDESS</sequence>
<proteinExistence type="predicted"/>
<dbReference type="EMBL" id="MU277219">
    <property type="protein sequence ID" value="KAI0060431.1"/>
    <property type="molecule type" value="Genomic_DNA"/>
</dbReference>
<comment type="caution">
    <text evidence="1">The sequence shown here is derived from an EMBL/GenBank/DDBJ whole genome shotgun (WGS) entry which is preliminary data.</text>
</comment>
<gene>
    <name evidence="1" type="ORF">BV25DRAFT_1859099</name>
</gene>
<evidence type="ECO:0000313" key="2">
    <source>
        <dbReference type="Proteomes" id="UP000814140"/>
    </source>
</evidence>
<reference evidence="1" key="2">
    <citation type="journal article" date="2022" name="New Phytol.">
        <title>Evolutionary transition to the ectomycorrhizal habit in the genomes of a hyperdiverse lineage of mushroom-forming fungi.</title>
        <authorList>
            <person name="Looney B."/>
            <person name="Miyauchi S."/>
            <person name="Morin E."/>
            <person name="Drula E."/>
            <person name="Courty P.E."/>
            <person name="Kohler A."/>
            <person name="Kuo A."/>
            <person name="LaButti K."/>
            <person name="Pangilinan J."/>
            <person name="Lipzen A."/>
            <person name="Riley R."/>
            <person name="Andreopoulos W."/>
            <person name="He G."/>
            <person name="Johnson J."/>
            <person name="Nolan M."/>
            <person name="Tritt A."/>
            <person name="Barry K.W."/>
            <person name="Grigoriev I.V."/>
            <person name="Nagy L.G."/>
            <person name="Hibbett D."/>
            <person name="Henrissat B."/>
            <person name="Matheny P.B."/>
            <person name="Labbe J."/>
            <person name="Martin F.M."/>
        </authorList>
    </citation>
    <scope>NUCLEOTIDE SEQUENCE</scope>
    <source>
        <strain evidence="1">HHB10654</strain>
    </source>
</reference>
<protein>
    <submittedName>
        <fullName evidence="1">Cytochrome P450</fullName>
    </submittedName>
</protein>
<evidence type="ECO:0000313" key="1">
    <source>
        <dbReference type="EMBL" id="KAI0060431.1"/>
    </source>
</evidence>
<reference evidence="1" key="1">
    <citation type="submission" date="2021-03" db="EMBL/GenBank/DDBJ databases">
        <authorList>
            <consortium name="DOE Joint Genome Institute"/>
            <person name="Ahrendt S."/>
            <person name="Looney B.P."/>
            <person name="Miyauchi S."/>
            <person name="Morin E."/>
            <person name="Drula E."/>
            <person name="Courty P.E."/>
            <person name="Chicoki N."/>
            <person name="Fauchery L."/>
            <person name="Kohler A."/>
            <person name="Kuo A."/>
            <person name="Labutti K."/>
            <person name="Pangilinan J."/>
            <person name="Lipzen A."/>
            <person name="Riley R."/>
            <person name="Andreopoulos W."/>
            <person name="He G."/>
            <person name="Johnson J."/>
            <person name="Barry K.W."/>
            <person name="Grigoriev I.V."/>
            <person name="Nagy L."/>
            <person name="Hibbett D."/>
            <person name="Henrissat B."/>
            <person name="Matheny P.B."/>
            <person name="Labbe J."/>
            <person name="Martin F."/>
        </authorList>
    </citation>
    <scope>NUCLEOTIDE SEQUENCE</scope>
    <source>
        <strain evidence="1">HHB10654</strain>
    </source>
</reference>